<organism evidence="1 2">
    <name type="scientific">Vreelandella aquamarina</name>
    <dbReference type="NCBI Taxonomy" id="77097"/>
    <lineage>
        <taxon>Bacteria</taxon>
        <taxon>Pseudomonadati</taxon>
        <taxon>Pseudomonadota</taxon>
        <taxon>Gammaproteobacteria</taxon>
        <taxon>Oceanospirillales</taxon>
        <taxon>Halomonadaceae</taxon>
        <taxon>Vreelandella</taxon>
    </lineage>
</organism>
<name>A0A6F8SSP5_9GAMM</name>
<gene>
    <name evidence="1" type="ORF">HMSLTHF_07480</name>
</gene>
<sequence>MTTLYAMSRLQDAELYDSVGLAALSIKTDLLEHWLEPDAILVGGAAEPIRAFRTKNEALAAKENRAEMAKTISPLVHLRATGVAWCTADTGGCNGGQGVEKTRCADCGNAVIDESRKAVWQGIYAQQIELRDLTDIGPGGTERVERDLKRCEAVLKGLGATEEDLAYVAT</sequence>
<proteinExistence type="predicted"/>
<evidence type="ECO:0000313" key="2">
    <source>
        <dbReference type="Proteomes" id="UP000503197"/>
    </source>
</evidence>
<dbReference type="Proteomes" id="UP000503197">
    <property type="component" value="Chromosome"/>
</dbReference>
<dbReference type="AlphaFoldDB" id="A0A6F8SSP5"/>
<protein>
    <submittedName>
        <fullName evidence="1">Uncharacterized protein</fullName>
    </submittedName>
</protein>
<accession>A0A6F8SSP5</accession>
<dbReference type="EMBL" id="AP022821">
    <property type="protein sequence ID" value="BCA90973.1"/>
    <property type="molecule type" value="Genomic_DNA"/>
</dbReference>
<reference evidence="1 2" key="1">
    <citation type="submission" date="2020-02" db="EMBL/GenBank/DDBJ databases">
        <title>Complete Genome Sequence of Halomonas meridiana strain BAA-801, Isolated from Deep Sea Thermal Vent.</title>
        <authorList>
            <person name="Takahashi Y."/>
            <person name="Takahashi H."/>
            <person name="Galipon J."/>
            <person name="Arakawa K."/>
        </authorList>
    </citation>
    <scope>NUCLEOTIDE SEQUENCE [LARGE SCALE GENOMIC DNA]</scope>
    <source>
        <strain evidence="1 2">Slthf1</strain>
    </source>
</reference>
<evidence type="ECO:0000313" key="1">
    <source>
        <dbReference type="EMBL" id="BCA90973.1"/>
    </source>
</evidence>